<dbReference type="Gene3D" id="3.40.50.1820">
    <property type="entry name" value="alpha/beta hydrolase"/>
    <property type="match status" value="1"/>
</dbReference>
<organism evidence="2 3">
    <name type="scientific">Halogranum amylolyticum</name>
    <dbReference type="NCBI Taxonomy" id="660520"/>
    <lineage>
        <taxon>Archaea</taxon>
        <taxon>Methanobacteriati</taxon>
        <taxon>Methanobacteriota</taxon>
        <taxon>Stenosarchaea group</taxon>
        <taxon>Halobacteria</taxon>
        <taxon>Halobacteriales</taxon>
        <taxon>Haloferacaceae</taxon>
    </lineage>
</organism>
<evidence type="ECO:0000259" key="1">
    <source>
        <dbReference type="Pfam" id="PF01738"/>
    </source>
</evidence>
<keyword evidence="3" id="KW-1185">Reference proteome</keyword>
<dbReference type="SUPFAM" id="SSF53474">
    <property type="entry name" value="alpha/beta-Hydrolases"/>
    <property type="match status" value="1"/>
</dbReference>
<protein>
    <recommendedName>
        <fullName evidence="1">Dienelactone hydrolase domain-containing protein</fullName>
    </recommendedName>
</protein>
<gene>
    <name evidence="2" type="ORF">SAMN04487948_101361</name>
</gene>
<dbReference type="Pfam" id="PF01738">
    <property type="entry name" value="DLH"/>
    <property type="match status" value="1"/>
</dbReference>
<proteinExistence type="predicted"/>
<sequence>MTDPIYLPGTRKAKATLDTASASDDSEADAVVVACPPHPQHRGHRGDERLVAVADALSERGVDCLRFDYGPWDEGRGERTDATNAVRWARERYDRVGLFGFSFGGAIALLTAVDVGDDVSAVSALAPAGQLAVDDHDAVWALDRLDCPVQVVYGTRDDTAEWRAVVDRARERGHETVELSADHFFVGQAPKVARHVSEFLARHLA</sequence>
<dbReference type="GO" id="GO:0016787">
    <property type="term" value="F:hydrolase activity"/>
    <property type="evidence" value="ECO:0007669"/>
    <property type="project" value="InterPro"/>
</dbReference>
<name>A0A1H8N7F3_9EURY</name>
<feature type="domain" description="Dienelactone hydrolase" evidence="1">
    <location>
        <begin position="82"/>
        <end position="161"/>
    </location>
</feature>
<dbReference type="EMBL" id="FODV01000001">
    <property type="protein sequence ID" value="SEO25500.1"/>
    <property type="molecule type" value="Genomic_DNA"/>
</dbReference>
<dbReference type="AlphaFoldDB" id="A0A1H8N7F3"/>
<dbReference type="RefSeq" id="WP_089820735.1">
    <property type="nucleotide sequence ID" value="NZ_FODV01000001.1"/>
</dbReference>
<reference evidence="3" key="1">
    <citation type="submission" date="2016-10" db="EMBL/GenBank/DDBJ databases">
        <authorList>
            <person name="Varghese N."/>
            <person name="Submissions S."/>
        </authorList>
    </citation>
    <scope>NUCLEOTIDE SEQUENCE [LARGE SCALE GENOMIC DNA]</scope>
    <source>
        <strain evidence="3">CGMCC 1.10121</strain>
    </source>
</reference>
<dbReference type="InterPro" id="IPR002925">
    <property type="entry name" value="Dienelactn_hydro"/>
</dbReference>
<accession>A0A1H8N7F3</accession>
<evidence type="ECO:0000313" key="2">
    <source>
        <dbReference type="EMBL" id="SEO25500.1"/>
    </source>
</evidence>
<dbReference type="Proteomes" id="UP000199126">
    <property type="component" value="Unassembled WGS sequence"/>
</dbReference>
<evidence type="ECO:0000313" key="3">
    <source>
        <dbReference type="Proteomes" id="UP000199126"/>
    </source>
</evidence>
<dbReference type="OrthoDB" id="50239at2157"/>
<dbReference type="InterPro" id="IPR029058">
    <property type="entry name" value="AB_hydrolase_fold"/>
</dbReference>